<sequence length="80" mass="8768">MRCVAWISCCSMVLMATKRMLGRLIAPMLKAHVETWFANPQAGMLSLSAAGLVGVCLLWGLHGSRRQGDEPRQQKAELAN</sequence>
<dbReference type="EMBL" id="QYUR01000008">
    <property type="protein sequence ID" value="RJG09095.1"/>
    <property type="molecule type" value="Genomic_DNA"/>
</dbReference>
<keyword evidence="1" id="KW-0812">Transmembrane</keyword>
<organism evidence="2 3">
    <name type="scientific">Pseudomonas cavernicola</name>
    <dbReference type="NCBI Taxonomy" id="2320866"/>
    <lineage>
        <taxon>Bacteria</taxon>
        <taxon>Pseudomonadati</taxon>
        <taxon>Pseudomonadota</taxon>
        <taxon>Gammaproteobacteria</taxon>
        <taxon>Pseudomonadales</taxon>
        <taxon>Pseudomonadaceae</taxon>
        <taxon>Pseudomonas</taxon>
    </lineage>
</organism>
<protein>
    <submittedName>
        <fullName evidence="2">Uncharacterized protein</fullName>
    </submittedName>
</protein>
<evidence type="ECO:0000256" key="1">
    <source>
        <dbReference type="SAM" id="Phobius"/>
    </source>
</evidence>
<keyword evidence="1" id="KW-0472">Membrane</keyword>
<accession>A0A418X9C5</accession>
<keyword evidence="1" id="KW-1133">Transmembrane helix</keyword>
<dbReference type="Proteomes" id="UP000284021">
    <property type="component" value="Unassembled WGS sequence"/>
</dbReference>
<evidence type="ECO:0000313" key="3">
    <source>
        <dbReference type="Proteomes" id="UP000284021"/>
    </source>
</evidence>
<proteinExistence type="predicted"/>
<evidence type="ECO:0000313" key="2">
    <source>
        <dbReference type="EMBL" id="RJG09095.1"/>
    </source>
</evidence>
<reference evidence="2 3" key="1">
    <citation type="submission" date="2018-09" db="EMBL/GenBank/DDBJ databases">
        <authorList>
            <person name="Zhu H."/>
        </authorList>
    </citation>
    <scope>NUCLEOTIDE SEQUENCE [LARGE SCALE GENOMIC DNA]</scope>
    <source>
        <strain evidence="2 3">K1S02-6</strain>
    </source>
</reference>
<comment type="caution">
    <text evidence="2">The sequence shown here is derived from an EMBL/GenBank/DDBJ whole genome shotgun (WGS) entry which is preliminary data.</text>
</comment>
<dbReference type="AlphaFoldDB" id="A0A418X9C5"/>
<gene>
    <name evidence="2" type="ORF">D3879_25150</name>
</gene>
<feature type="transmembrane region" description="Helical" evidence="1">
    <location>
        <begin position="42"/>
        <end position="61"/>
    </location>
</feature>
<keyword evidence="3" id="KW-1185">Reference proteome</keyword>
<name>A0A418X9C5_9PSED</name>